<feature type="transmembrane region" description="Helical" evidence="8">
    <location>
        <begin position="302"/>
        <end position="322"/>
    </location>
</feature>
<dbReference type="PATRIC" id="fig|946077.3.peg.2389"/>
<evidence type="ECO:0000256" key="4">
    <source>
        <dbReference type="ARBA" id="ARBA00022475"/>
    </source>
</evidence>
<keyword evidence="4 8" id="KW-1003">Cell membrane</keyword>
<dbReference type="FunFam" id="1.20.58.340:FF:000012">
    <property type="entry name" value="Magnesium transport protein CorA"/>
    <property type="match status" value="1"/>
</dbReference>
<dbReference type="Gene3D" id="3.30.460.20">
    <property type="entry name" value="CorA soluble domain-like"/>
    <property type="match status" value="1"/>
</dbReference>
<dbReference type="SUPFAM" id="SSF144083">
    <property type="entry name" value="Magnesium transport protein CorA, transmembrane region"/>
    <property type="match status" value="1"/>
</dbReference>
<dbReference type="SUPFAM" id="SSF143865">
    <property type="entry name" value="CorA soluble domain-like"/>
    <property type="match status" value="1"/>
</dbReference>
<dbReference type="eggNOG" id="COG0598">
    <property type="taxonomic scope" value="Bacteria"/>
</dbReference>
<keyword evidence="10" id="KW-1185">Reference proteome</keyword>
<comment type="subcellular location">
    <subcellularLocation>
        <location evidence="1">Cell membrane</location>
        <topology evidence="1">Multi-pass membrane protein</topology>
    </subcellularLocation>
    <subcellularLocation>
        <location evidence="8">Membrane</location>
        <topology evidence="8">Multi-pass membrane protein</topology>
    </subcellularLocation>
</comment>
<evidence type="ECO:0000256" key="3">
    <source>
        <dbReference type="ARBA" id="ARBA00022448"/>
    </source>
</evidence>
<evidence type="ECO:0000256" key="8">
    <source>
        <dbReference type="RuleBase" id="RU362010"/>
    </source>
</evidence>
<dbReference type="GO" id="GO:0015087">
    <property type="term" value="F:cobalt ion transmembrane transporter activity"/>
    <property type="evidence" value="ECO:0007669"/>
    <property type="project" value="UniProtKB-UniRule"/>
</dbReference>
<dbReference type="Pfam" id="PF01544">
    <property type="entry name" value="CorA"/>
    <property type="match status" value="1"/>
</dbReference>
<keyword evidence="3 8" id="KW-0813">Transport</keyword>
<dbReference type="InterPro" id="IPR045863">
    <property type="entry name" value="CorA_TM1_TM2"/>
</dbReference>
<evidence type="ECO:0000313" key="9">
    <source>
        <dbReference type="EMBL" id="EID72196.1"/>
    </source>
</evidence>
<organism evidence="9 10">
    <name type="scientific">Imtechella halotolerans K1</name>
    <dbReference type="NCBI Taxonomy" id="946077"/>
    <lineage>
        <taxon>Bacteria</taxon>
        <taxon>Pseudomonadati</taxon>
        <taxon>Bacteroidota</taxon>
        <taxon>Flavobacteriia</taxon>
        <taxon>Flavobacteriales</taxon>
        <taxon>Flavobacteriaceae</taxon>
        <taxon>Imtechella</taxon>
    </lineage>
</organism>
<keyword evidence="8" id="KW-0460">Magnesium</keyword>
<dbReference type="AlphaFoldDB" id="I0W730"/>
<dbReference type="EMBL" id="AJJU01000037">
    <property type="protein sequence ID" value="EID72196.1"/>
    <property type="molecule type" value="Genomic_DNA"/>
</dbReference>
<dbReference type="GO" id="GO:0015095">
    <property type="term" value="F:magnesium ion transmembrane transporter activity"/>
    <property type="evidence" value="ECO:0007669"/>
    <property type="project" value="UniProtKB-UniRule"/>
</dbReference>
<comment type="function">
    <text evidence="8">Mediates influx of magnesium ions.</text>
</comment>
<evidence type="ECO:0000256" key="1">
    <source>
        <dbReference type="ARBA" id="ARBA00004651"/>
    </source>
</evidence>
<proteinExistence type="inferred from homology"/>
<dbReference type="CDD" id="cd12828">
    <property type="entry name" value="TmCorA-like_1"/>
    <property type="match status" value="1"/>
</dbReference>
<keyword evidence="7 8" id="KW-0472">Membrane</keyword>
<evidence type="ECO:0000313" key="10">
    <source>
        <dbReference type="Proteomes" id="UP000005938"/>
    </source>
</evidence>
<dbReference type="PANTHER" id="PTHR46494:SF1">
    <property type="entry name" value="CORA FAMILY METAL ION TRANSPORTER (EUROFUNG)"/>
    <property type="match status" value="1"/>
</dbReference>
<evidence type="ECO:0000256" key="7">
    <source>
        <dbReference type="ARBA" id="ARBA00023136"/>
    </source>
</evidence>
<dbReference type="InterPro" id="IPR002523">
    <property type="entry name" value="MgTranspt_CorA/ZnTranspt_ZntB"/>
</dbReference>
<gene>
    <name evidence="8" type="primary">corA</name>
    <name evidence="9" type="ORF">W5A_11851</name>
</gene>
<accession>I0W730</accession>
<dbReference type="RefSeq" id="WP_008240949.1">
    <property type="nucleotide sequence ID" value="NZ_AJJU01000037.1"/>
</dbReference>
<evidence type="ECO:0000256" key="5">
    <source>
        <dbReference type="ARBA" id="ARBA00022692"/>
    </source>
</evidence>
<dbReference type="NCBIfam" id="TIGR00383">
    <property type="entry name" value="corA"/>
    <property type="match status" value="1"/>
</dbReference>
<dbReference type="OrthoDB" id="9803416at2"/>
<reference evidence="9 10" key="1">
    <citation type="journal article" date="2012" name="J. Bacteriol.">
        <title>Genome Sequence of the Halotolerant Bacterium Imtechella halotolerans K1T.</title>
        <authorList>
            <person name="Kumar S."/>
            <person name="Vikram S."/>
            <person name="Subramanian S."/>
            <person name="Raghava G.P."/>
            <person name="Pinnaka A.K."/>
        </authorList>
    </citation>
    <scope>NUCLEOTIDE SEQUENCE [LARGE SCALE GENOMIC DNA]</scope>
    <source>
        <strain evidence="9 10">K1</strain>
    </source>
</reference>
<protein>
    <recommendedName>
        <fullName evidence="8">Magnesium transport protein CorA</fullName>
    </recommendedName>
</protein>
<dbReference type="PANTHER" id="PTHR46494">
    <property type="entry name" value="CORA FAMILY METAL ION TRANSPORTER (EUROFUNG)"/>
    <property type="match status" value="1"/>
</dbReference>
<dbReference type="GO" id="GO:0000287">
    <property type="term" value="F:magnesium ion binding"/>
    <property type="evidence" value="ECO:0007669"/>
    <property type="project" value="TreeGrafter"/>
</dbReference>
<comment type="caution">
    <text evidence="9">The sequence shown here is derived from an EMBL/GenBank/DDBJ whole genome shotgun (WGS) entry which is preliminary data.</text>
</comment>
<dbReference type="InterPro" id="IPR004488">
    <property type="entry name" value="Mg/Co-transport_prot_CorA"/>
</dbReference>
<dbReference type="GO" id="GO:0050897">
    <property type="term" value="F:cobalt ion binding"/>
    <property type="evidence" value="ECO:0007669"/>
    <property type="project" value="TreeGrafter"/>
</dbReference>
<dbReference type="InterPro" id="IPR045861">
    <property type="entry name" value="CorA_cytoplasmic_dom"/>
</dbReference>
<evidence type="ECO:0000256" key="2">
    <source>
        <dbReference type="ARBA" id="ARBA00009765"/>
    </source>
</evidence>
<name>I0W730_9FLAO</name>
<dbReference type="Proteomes" id="UP000005938">
    <property type="component" value="Unassembled WGS sequence"/>
</dbReference>
<evidence type="ECO:0000256" key="6">
    <source>
        <dbReference type="ARBA" id="ARBA00022989"/>
    </source>
</evidence>
<dbReference type="STRING" id="946077.W5A_11851"/>
<sequence length="360" mass="41833">MATSKKRAKRISKSHKKVGLPPGTMTYVGNKESSELIIEVYNYTPEGVTHKDCTTVEDAVAFLATDAVTWVNLNGLFHVKAIEELGKSVGMHPLQLEDVVNVNHRPKIEELTKGGLFVILKMLYYNEANELIIEHISLVFKDNTVISFQEDDKDVFDIIRQRIKEPRGVIRNKQADYLLFAIMDAVIDHYFLILETLGDKIEVLEDQLIYNPTDNLVGEIQQLKREVLKIRRSIYPLREVVGNLEKAEHPSISDDTQKYFRDLYDHTIQVIETIETYRDMLWGLMDMYMSSVSNKMNNVMKVLTIIATIFIPLTFIVGVYGMNFENMPELHYQNGYYIVWIVMLVIFLAMLYYFKRKKWL</sequence>
<feature type="transmembrane region" description="Helical" evidence="8">
    <location>
        <begin position="334"/>
        <end position="354"/>
    </location>
</feature>
<keyword evidence="5 8" id="KW-0812">Transmembrane</keyword>
<dbReference type="Gene3D" id="1.20.58.340">
    <property type="entry name" value="Magnesium transport protein CorA, transmembrane region"/>
    <property type="match status" value="2"/>
</dbReference>
<comment type="similarity">
    <text evidence="2 8">Belongs to the CorA metal ion transporter (MIT) (TC 1.A.35) family.</text>
</comment>
<keyword evidence="8" id="KW-0406">Ion transport</keyword>
<dbReference type="GO" id="GO:0005886">
    <property type="term" value="C:plasma membrane"/>
    <property type="evidence" value="ECO:0007669"/>
    <property type="project" value="UniProtKB-SubCell"/>
</dbReference>
<keyword evidence="6 8" id="KW-1133">Transmembrane helix</keyword>